<reference evidence="19" key="1">
    <citation type="journal article" date="2019" name="Int. J. Syst. Evol. Microbiol.">
        <title>The Global Catalogue of Microorganisms (GCM) 10K type strain sequencing project: providing services to taxonomists for standard genome sequencing and annotation.</title>
        <authorList>
            <consortium name="The Broad Institute Genomics Platform"/>
            <consortium name="The Broad Institute Genome Sequencing Center for Infectious Disease"/>
            <person name="Wu L."/>
            <person name="Ma J."/>
        </authorList>
    </citation>
    <scope>NUCLEOTIDE SEQUENCE [LARGE SCALE GENOMIC DNA]</scope>
    <source>
        <strain evidence="19">NBRC 110107</strain>
    </source>
</reference>
<evidence type="ECO:0000256" key="14">
    <source>
        <dbReference type="SAM" id="MobiDB-lite"/>
    </source>
</evidence>
<feature type="transmembrane region" description="Helical" evidence="15">
    <location>
        <begin position="35"/>
        <end position="57"/>
    </location>
</feature>
<organism evidence="18 19">
    <name type="scientific">Brevundimonas denitrificans</name>
    <dbReference type="NCBI Taxonomy" id="1443434"/>
    <lineage>
        <taxon>Bacteria</taxon>
        <taxon>Pseudomonadati</taxon>
        <taxon>Pseudomonadota</taxon>
        <taxon>Alphaproteobacteria</taxon>
        <taxon>Caulobacterales</taxon>
        <taxon>Caulobacteraceae</taxon>
        <taxon>Brevundimonas</taxon>
    </lineage>
</organism>
<keyword evidence="11 15" id="KW-1133">Transmembrane helix</keyword>
<evidence type="ECO:0000256" key="6">
    <source>
        <dbReference type="ARBA" id="ARBA00022679"/>
    </source>
</evidence>
<evidence type="ECO:0000256" key="5">
    <source>
        <dbReference type="ARBA" id="ARBA00022553"/>
    </source>
</evidence>
<dbReference type="PROSITE" id="PS50109">
    <property type="entry name" value="HIS_KIN"/>
    <property type="match status" value="1"/>
</dbReference>
<evidence type="ECO:0000256" key="12">
    <source>
        <dbReference type="ARBA" id="ARBA00023012"/>
    </source>
</evidence>
<dbReference type="PRINTS" id="PR00344">
    <property type="entry name" value="BCTRLSENSOR"/>
</dbReference>
<evidence type="ECO:0000256" key="4">
    <source>
        <dbReference type="ARBA" id="ARBA00022475"/>
    </source>
</evidence>
<keyword evidence="12" id="KW-0902">Two-component regulatory system</keyword>
<keyword evidence="4" id="KW-1003">Cell membrane</keyword>
<keyword evidence="10" id="KW-0067">ATP-binding</keyword>
<protein>
    <recommendedName>
        <fullName evidence="3">histidine kinase</fullName>
        <ecNumber evidence="3">2.7.13.3</ecNumber>
    </recommendedName>
</protein>
<dbReference type="EC" id="2.7.13.3" evidence="3"/>
<dbReference type="Gene3D" id="1.10.287.130">
    <property type="match status" value="1"/>
</dbReference>
<keyword evidence="7 15" id="KW-0812">Transmembrane</keyword>
<evidence type="ECO:0000256" key="2">
    <source>
        <dbReference type="ARBA" id="ARBA00004651"/>
    </source>
</evidence>
<comment type="caution">
    <text evidence="18">The sequence shown here is derived from an EMBL/GenBank/DDBJ whole genome shotgun (WGS) entry which is preliminary data.</text>
</comment>
<evidence type="ECO:0000256" key="11">
    <source>
        <dbReference type="ARBA" id="ARBA00022989"/>
    </source>
</evidence>
<name>A0ABQ6BE86_9CAUL</name>
<feature type="domain" description="Histidine kinase" evidence="16">
    <location>
        <begin position="519"/>
        <end position="742"/>
    </location>
</feature>
<dbReference type="Pfam" id="PF02518">
    <property type="entry name" value="HATPase_c"/>
    <property type="match status" value="1"/>
</dbReference>
<dbReference type="InterPro" id="IPR003661">
    <property type="entry name" value="HisK_dim/P_dom"/>
</dbReference>
<dbReference type="SUPFAM" id="SSF47384">
    <property type="entry name" value="Homodimeric domain of signal transducing histidine kinase"/>
    <property type="match status" value="1"/>
</dbReference>
<evidence type="ECO:0000256" key="13">
    <source>
        <dbReference type="ARBA" id="ARBA00023136"/>
    </source>
</evidence>
<comment type="subcellular location">
    <subcellularLocation>
        <location evidence="2">Cell membrane</location>
        <topology evidence="2">Multi-pass membrane protein</topology>
    </subcellularLocation>
</comment>
<accession>A0ABQ6BE86</accession>
<dbReference type="InterPro" id="IPR004358">
    <property type="entry name" value="Sig_transdc_His_kin-like_C"/>
</dbReference>
<keyword evidence="5" id="KW-0597">Phosphoprotein</keyword>
<evidence type="ECO:0000256" key="15">
    <source>
        <dbReference type="SAM" id="Phobius"/>
    </source>
</evidence>
<evidence type="ECO:0000313" key="18">
    <source>
        <dbReference type="EMBL" id="GLS00313.1"/>
    </source>
</evidence>
<evidence type="ECO:0000256" key="8">
    <source>
        <dbReference type="ARBA" id="ARBA00022741"/>
    </source>
</evidence>
<evidence type="ECO:0000259" key="17">
    <source>
        <dbReference type="PROSITE" id="PS50885"/>
    </source>
</evidence>
<feature type="transmembrane region" description="Helical" evidence="15">
    <location>
        <begin position="69"/>
        <end position="92"/>
    </location>
</feature>
<dbReference type="SUPFAM" id="SSF55785">
    <property type="entry name" value="PYP-like sensor domain (PAS domain)"/>
    <property type="match status" value="1"/>
</dbReference>
<dbReference type="RefSeq" id="WP_284220406.1">
    <property type="nucleotide sequence ID" value="NZ_BSOY01000003.1"/>
</dbReference>
<dbReference type="PANTHER" id="PTHR43065">
    <property type="entry name" value="SENSOR HISTIDINE KINASE"/>
    <property type="match status" value="1"/>
</dbReference>
<dbReference type="CDD" id="cd06225">
    <property type="entry name" value="HAMP"/>
    <property type="match status" value="1"/>
</dbReference>
<dbReference type="Pfam" id="PF00672">
    <property type="entry name" value="HAMP"/>
    <property type="match status" value="1"/>
</dbReference>
<dbReference type="InterPro" id="IPR036890">
    <property type="entry name" value="HATPase_C_sf"/>
</dbReference>
<dbReference type="PROSITE" id="PS50885">
    <property type="entry name" value="HAMP"/>
    <property type="match status" value="1"/>
</dbReference>
<dbReference type="Gene3D" id="3.30.565.10">
    <property type="entry name" value="Histidine kinase-like ATPase, C-terminal domain"/>
    <property type="match status" value="1"/>
</dbReference>
<keyword evidence="19" id="KW-1185">Reference proteome</keyword>
<dbReference type="EMBL" id="BSOY01000003">
    <property type="protein sequence ID" value="GLS00313.1"/>
    <property type="molecule type" value="Genomic_DNA"/>
</dbReference>
<dbReference type="InterPro" id="IPR017232">
    <property type="entry name" value="NtrY"/>
</dbReference>
<dbReference type="InterPro" id="IPR003594">
    <property type="entry name" value="HATPase_dom"/>
</dbReference>
<evidence type="ECO:0000259" key="16">
    <source>
        <dbReference type="PROSITE" id="PS50109"/>
    </source>
</evidence>
<dbReference type="InterPro" id="IPR035965">
    <property type="entry name" value="PAS-like_dom_sf"/>
</dbReference>
<dbReference type="SUPFAM" id="SSF158472">
    <property type="entry name" value="HAMP domain-like"/>
    <property type="match status" value="1"/>
</dbReference>
<keyword evidence="13 15" id="KW-0472">Membrane</keyword>
<dbReference type="PIRSF" id="PIRSF037532">
    <property type="entry name" value="STHK_NtrY"/>
    <property type="match status" value="1"/>
</dbReference>
<dbReference type="InterPro" id="IPR005467">
    <property type="entry name" value="His_kinase_dom"/>
</dbReference>
<dbReference type="CDD" id="cd00082">
    <property type="entry name" value="HisKA"/>
    <property type="match status" value="1"/>
</dbReference>
<evidence type="ECO:0000256" key="10">
    <source>
        <dbReference type="ARBA" id="ARBA00022840"/>
    </source>
</evidence>
<dbReference type="SUPFAM" id="SSF55874">
    <property type="entry name" value="ATPase domain of HSP90 chaperone/DNA topoisomerase II/histidine kinase"/>
    <property type="match status" value="1"/>
</dbReference>
<dbReference type="SMART" id="SM00304">
    <property type="entry name" value="HAMP"/>
    <property type="match status" value="1"/>
</dbReference>
<evidence type="ECO:0000256" key="9">
    <source>
        <dbReference type="ARBA" id="ARBA00022777"/>
    </source>
</evidence>
<dbReference type="SMART" id="SM00387">
    <property type="entry name" value="HATPase_c"/>
    <property type="match status" value="1"/>
</dbReference>
<dbReference type="GO" id="GO:0016301">
    <property type="term" value="F:kinase activity"/>
    <property type="evidence" value="ECO:0007669"/>
    <property type="project" value="UniProtKB-KW"/>
</dbReference>
<dbReference type="PANTHER" id="PTHR43065:SF10">
    <property type="entry name" value="PEROXIDE STRESS-ACTIVATED HISTIDINE KINASE MAK3"/>
    <property type="match status" value="1"/>
</dbReference>
<sequence length="767" mass="82191">MTDTPAADTEPAPPADRRGAVRWFSGWSEDRRRNAFLIVYAVAFFVTAAAIWLVAVAPGASGEGARAAASQAVLVILGLNLLLIGGLAAVVGRRALMLFRRRTDAGARLHLRFVTLFSMVALIPAVLIALVFGVLVNRGVDQWFSANVETAVENSAGIGQAYVRDVSLRVQADLETIASELAAPEARARFDYPIQFSELLAQIADLFGYPALYIVDGRGEVLARGELPGAPPYFAPSRQDLETAGLGETAPIEVTENPDAIRTLYPLSGYGDAYLYLVRPLQPGLIAQMRNGEESIVAFREAKQSRARIQAAFALGYFETALLVLVGAIWLGMGAASSISAPIGRLVEAADRVAGGDLTARVDGEGGPGEIKTLSAAFNRMTGDLEAQQAALRAASEEATGRSRFIETVLSGVSAGVIGLDRLRRVSAINDSAVELLAIRDPAIIGRPLGEVSPELSELAARAEAHIEEEIDVSLEGETRRLRVRIEGGVGGEMVLTFDDITRLVTAQRNAAWRDVARRIAHEIKNPLTPIQLSAERLRRRYRSQVGDDVEVFDRCTETIIRQVGDIGRMVDEFSSFARMPAPRFTAVDPAELLREAVFAQRVAAAGIGVELIEPLPSVVLHADRPMVGQALTNILKNAGEAVAARRAIAPRDGDGDRPGISARLLVEDETVVFIIEDDGMGLPAKDRDRLTEPYVTTREKGTGLGLAIVKRICEEHGGELKLADAESLAGARVCLIFPLKSQPKPTGAAGTKDAKASRSRTVPAAE</sequence>
<dbReference type="Gene3D" id="6.10.340.10">
    <property type="match status" value="1"/>
</dbReference>
<keyword evidence="9 18" id="KW-0418">Kinase</keyword>
<dbReference type="Pfam" id="PF19312">
    <property type="entry name" value="NtrY_N"/>
    <property type="match status" value="1"/>
</dbReference>
<feature type="region of interest" description="Disordered" evidence="14">
    <location>
        <begin position="742"/>
        <end position="767"/>
    </location>
</feature>
<gene>
    <name evidence="18" type="primary">ntrY</name>
    <name evidence="18" type="ORF">GCM10007859_03170</name>
</gene>
<keyword evidence="8" id="KW-0547">Nucleotide-binding</keyword>
<dbReference type="Gene3D" id="3.30.450.20">
    <property type="entry name" value="PAS domain"/>
    <property type="match status" value="1"/>
</dbReference>
<keyword evidence="6" id="KW-0808">Transferase</keyword>
<evidence type="ECO:0000256" key="7">
    <source>
        <dbReference type="ARBA" id="ARBA00022692"/>
    </source>
</evidence>
<evidence type="ECO:0000313" key="19">
    <source>
        <dbReference type="Proteomes" id="UP001156921"/>
    </source>
</evidence>
<dbReference type="SMART" id="SM00388">
    <property type="entry name" value="HisKA"/>
    <property type="match status" value="1"/>
</dbReference>
<evidence type="ECO:0000256" key="1">
    <source>
        <dbReference type="ARBA" id="ARBA00000085"/>
    </source>
</evidence>
<evidence type="ECO:0000256" key="3">
    <source>
        <dbReference type="ARBA" id="ARBA00012438"/>
    </source>
</evidence>
<proteinExistence type="predicted"/>
<dbReference type="InterPro" id="IPR036097">
    <property type="entry name" value="HisK_dim/P_sf"/>
</dbReference>
<feature type="transmembrane region" description="Helical" evidence="15">
    <location>
        <begin position="113"/>
        <end position="136"/>
    </location>
</feature>
<dbReference type="Pfam" id="PF00512">
    <property type="entry name" value="HisKA"/>
    <property type="match status" value="1"/>
</dbReference>
<dbReference type="InterPro" id="IPR003660">
    <property type="entry name" value="HAMP_dom"/>
</dbReference>
<comment type="catalytic activity">
    <reaction evidence="1">
        <text>ATP + protein L-histidine = ADP + protein N-phospho-L-histidine.</text>
        <dbReference type="EC" id="2.7.13.3"/>
    </reaction>
</comment>
<dbReference type="Proteomes" id="UP001156921">
    <property type="component" value="Unassembled WGS sequence"/>
</dbReference>
<dbReference type="InterPro" id="IPR045671">
    <property type="entry name" value="NtrY-like_N"/>
</dbReference>
<feature type="domain" description="HAMP" evidence="17">
    <location>
        <begin position="337"/>
        <end position="390"/>
    </location>
</feature>